<accession>A0A250XK05</accession>
<keyword evidence="3" id="KW-1185">Reference proteome</keyword>
<dbReference type="Proteomes" id="UP000232323">
    <property type="component" value="Unassembled WGS sequence"/>
</dbReference>
<name>A0A250XK05_9CHLO</name>
<gene>
    <name evidence="2" type="ORF">CEUSTIGMA_g10829.t1</name>
</gene>
<organism evidence="2 3">
    <name type="scientific">Chlamydomonas eustigma</name>
    <dbReference type="NCBI Taxonomy" id="1157962"/>
    <lineage>
        <taxon>Eukaryota</taxon>
        <taxon>Viridiplantae</taxon>
        <taxon>Chlorophyta</taxon>
        <taxon>core chlorophytes</taxon>
        <taxon>Chlorophyceae</taxon>
        <taxon>CS clade</taxon>
        <taxon>Chlamydomonadales</taxon>
        <taxon>Chlamydomonadaceae</taxon>
        <taxon>Chlamydomonas</taxon>
    </lineage>
</organism>
<feature type="region of interest" description="Disordered" evidence="1">
    <location>
        <begin position="319"/>
        <end position="339"/>
    </location>
</feature>
<feature type="region of interest" description="Disordered" evidence="1">
    <location>
        <begin position="247"/>
        <end position="272"/>
    </location>
</feature>
<evidence type="ECO:0000313" key="3">
    <source>
        <dbReference type="Proteomes" id="UP000232323"/>
    </source>
</evidence>
<proteinExistence type="predicted"/>
<protein>
    <submittedName>
        <fullName evidence="2">Uncharacterized protein</fullName>
    </submittedName>
</protein>
<sequence>MAIGGRYARNFFDGLLLDPDQLEAMKDELDRSPTGIALKNKTHILELLTSSGGCGEVVSTEGSSQHNSQFDAEESSSNAHWSKPDSPNLPMLPGTDWKALHDHESVRTSAIDRLLKLSPTSPRPSYSLSKEDEDVIKAVCTRMIDFVSYRQAADNVSITMIDDLEEHQLSIFNSTFRELRRKPLSGNPPPASSYNSKGTPSESSASKRRTASTDLPSITNTLGHQRTSAPASPIHLPKILTISPPSPSFQLPSLSAQPQRHSPPAPLDTNTISRIGSFPGAIHYRKLLGLPAQIMVSDSSPSDQKLPILHYNVRSRAMSGDGTLPGDPNPLSLPSTSFSNAKPPALFSHSTTASRLRTGGCQDVGSKPTFKDDSWVMYGPLTAYMQRHHASWHQQPFRCAGTEWSHGTSKGVKEAGQSSKVVKVPFSPELQEKMSSLFRLQLDTVRYEAKNPERKKGIGTALVAL</sequence>
<feature type="region of interest" description="Disordered" evidence="1">
    <location>
        <begin position="180"/>
        <end position="231"/>
    </location>
</feature>
<feature type="compositionally biased region" description="Polar residues" evidence="1">
    <location>
        <begin position="212"/>
        <end position="230"/>
    </location>
</feature>
<feature type="compositionally biased region" description="Low complexity" evidence="1">
    <location>
        <begin position="248"/>
        <end position="259"/>
    </location>
</feature>
<feature type="compositionally biased region" description="Polar residues" evidence="1">
    <location>
        <begin position="60"/>
        <end position="80"/>
    </location>
</feature>
<comment type="caution">
    <text evidence="2">The sequence shown here is derived from an EMBL/GenBank/DDBJ whole genome shotgun (WGS) entry which is preliminary data.</text>
</comment>
<reference evidence="2 3" key="1">
    <citation type="submission" date="2017-08" db="EMBL/GenBank/DDBJ databases">
        <title>Acidophilic green algal genome provides insights into adaptation to an acidic environment.</title>
        <authorList>
            <person name="Hirooka S."/>
            <person name="Hirose Y."/>
            <person name="Kanesaki Y."/>
            <person name="Higuchi S."/>
            <person name="Fujiwara T."/>
            <person name="Onuma R."/>
            <person name="Era A."/>
            <person name="Ohbayashi R."/>
            <person name="Uzuka A."/>
            <person name="Nozaki H."/>
            <person name="Yoshikawa H."/>
            <person name="Miyagishima S.Y."/>
        </authorList>
    </citation>
    <scope>NUCLEOTIDE SEQUENCE [LARGE SCALE GENOMIC DNA]</scope>
    <source>
        <strain evidence="2 3">NIES-2499</strain>
    </source>
</reference>
<evidence type="ECO:0000256" key="1">
    <source>
        <dbReference type="SAM" id="MobiDB-lite"/>
    </source>
</evidence>
<feature type="compositionally biased region" description="Polar residues" evidence="1">
    <location>
        <begin position="192"/>
        <end position="204"/>
    </location>
</feature>
<dbReference type="AlphaFoldDB" id="A0A250XK05"/>
<feature type="region of interest" description="Disordered" evidence="1">
    <location>
        <begin position="56"/>
        <end position="96"/>
    </location>
</feature>
<evidence type="ECO:0000313" key="2">
    <source>
        <dbReference type="EMBL" id="GAX83404.1"/>
    </source>
</evidence>
<dbReference type="EMBL" id="BEGY01000098">
    <property type="protein sequence ID" value="GAX83404.1"/>
    <property type="molecule type" value="Genomic_DNA"/>
</dbReference>